<protein>
    <recommendedName>
        <fullName evidence="3">Transcriptional regulator</fullName>
    </recommendedName>
</protein>
<dbReference type="Proteomes" id="UP000000851">
    <property type="component" value="Chromosome"/>
</dbReference>
<name>C7Q2S3_CATAD</name>
<dbReference type="KEGG" id="cai:Caci_2906"/>
<gene>
    <name evidence="1" type="ordered locus">Caci_2906</name>
</gene>
<evidence type="ECO:0000313" key="2">
    <source>
        <dbReference type="Proteomes" id="UP000000851"/>
    </source>
</evidence>
<reference evidence="1 2" key="1">
    <citation type="journal article" date="2009" name="Stand. Genomic Sci.">
        <title>Complete genome sequence of Catenulispora acidiphila type strain (ID 139908).</title>
        <authorList>
            <person name="Copeland A."/>
            <person name="Lapidus A."/>
            <person name="Glavina Del Rio T."/>
            <person name="Nolan M."/>
            <person name="Lucas S."/>
            <person name="Chen F."/>
            <person name="Tice H."/>
            <person name="Cheng J.F."/>
            <person name="Bruce D."/>
            <person name="Goodwin L."/>
            <person name="Pitluck S."/>
            <person name="Mikhailova N."/>
            <person name="Pati A."/>
            <person name="Ivanova N."/>
            <person name="Mavromatis K."/>
            <person name="Chen A."/>
            <person name="Palaniappan K."/>
            <person name="Chain P."/>
            <person name="Land M."/>
            <person name="Hauser L."/>
            <person name="Chang Y.J."/>
            <person name="Jeffries C.D."/>
            <person name="Chertkov O."/>
            <person name="Brettin T."/>
            <person name="Detter J.C."/>
            <person name="Han C."/>
            <person name="Ali Z."/>
            <person name="Tindall B.J."/>
            <person name="Goker M."/>
            <person name="Bristow J."/>
            <person name="Eisen J.A."/>
            <person name="Markowitz V."/>
            <person name="Hugenholtz P."/>
            <person name="Kyrpides N.C."/>
            <person name="Klenk H.P."/>
        </authorList>
    </citation>
    <scope>NUCLEOTIDE SEQUENCE [LARGE SCALE GENOMIC DNA]</scope>
    <source>
        <strain evidence="2">DSM 44928 / JCM 14897 / NBRC 102108 / NRRL B-24433 / ID139908</strain>
    </source>
</reference>
<accession>C7Q2S3</accession>
<dbReference type="RefSeq" id="WP_012787108.1">
    <property type="nucleotide sequence ID" value="NC_013131.1"/>
</dbReference>
<dbReference type="InterPro" id="IPR036388">
    <property type="entry name" value="WH-like_DNA-bd_sf"/>
</dbReference>
<sequence length="78" mass="8100">MRDLEAKILASLAEEDEPLSWVGLVNSICPWPAGEIPDAFDELLAAGLIEVVGAGVSGGYVITDAGRAALATTTEERS</sequence>
<dbReference type="InParanoid" id="C7Q2S3"/>
<evidence type="ECO:0008006" key="3">
    <source>
        <dbReference type="Google" id="ProtNLM"/>
    </source>
</evidence>
<dbReference type="InterPro" id="IPR036390">
    <property type="entry name" value="WH_DNA-bd_sf"/>
</dbReference>
<dbReference type="STRING" id="479433.Caci_2906"/>
<dbReference type="EMBL" id="CP001700">
    <property type="protein sequence ID" value="ACU71815.1"/>
    <property type="molecule type" value="Genomic_DNA"/>
</dbReference>
<dbReference type="SUPFAM" id="SSF46785">
    <property type="entry name" value="Winged helix' DNA-binding domain"/>
    <property type="match status" value="1"/>
</dbReference>
<organism evidence="1 2">
    <name type="scientific">Catenulispora acidiphila (strain DSM 44928 / JCM 14897 / NBRC 102108 / NRRL B-24433 / ID139908)</name>
    <dbReference type="NCBI Taxonomy" id="479433"/>
    <lineage>
        <taxon>Bacteria</taxon>
        <taxon>Bacillati</taxon>
        <taxon>Actinomycetota</taxon>
        <taxon>Actinomycetes</taxon>
        <taxon>Catenulisporales</taxon>
        <taxon>Catenulisporaceae</taxon>
        <taxon>Catenulispora</taxon>
    </lineage>
</organism>
<evidence type="ECO:0000313" key="1">
    <source>
        <dbReference type="EMBL" id="ACU71815.1"/>
    </source>
</evidence>
<keyword evidence="2" id="KW-1185">Reference proteome</keyword>
<dbReference type="Gene3D" id="1.10.10.10">
    <property type="entry name" value="Winged helix-like DNA-binding domain superfamily/Winged helix DNA-binding domain"/>
    <property type="match status" value="1"/>
</dbReference>
<proteinExistence type="predicted"/>
<dbReference type="HOGENOM" id="CLU_2615521_0_0_11"/>
<dbReference type="AlphaFoldDB" id="C7Q2S3"/>